<evidence type="ECO:0000313" key="3">
    <source>
        <dbReference type="Proteomes" id="UP001275084"/>
    </source>
</evidence>
<feature type="compositionally biased region" description="Polar residues" evidence="1">
    <location>
        <begin position="238"/>
        <end position="250"/>
    </location>
</feature>
<feature type="region of interest" description="Disordered" evidence="1">
    <location>
        <begin position="238"/>
        <end position="286"/>
    </location>
</feature>
<dbReference type="EMBL" id="JAUIQD010000005">
    <property type="protein sequence ID" value="KAK3350129.1"/>
    <property type="molecule type" value="Genomic_DNA"/>
</dbReference>
<protein>
    <submittedName>
        <fullName evidence="2">Uncharacterized protein</fullName>
    </submittedName>
</protein>
<name>A0AAJ0HFZ0_9PEZI</name>
<reference evidence="2" key="1">
    <citation type="journal article" date="2023" name="Mol. Phylogenet. Evol.">
        <title>Genome-scale phylogeny and comparative genomics of the fungal order Sordariales.</title>
        <authorList>
            <person name="Hensen N."/>
            <person name="Bonometti L."/>
            <person name="Westerberg I."/>
            <person name="Brannstrom I.O."/>
            <person name="Guillou S."/>
            <person name="Cros-Aarteil S."/>
            <person name="Calhoun S."/>
            <person name="Haridas S."/>
            <person name="Kuo A."/>
            <person name="Mondo S."/>
            <person name="Pangilinan J."/>
            <person name="Riley R."/>
            <person name="LaButti K."/>
            <person name="Andreopoulos B."/>
            <person name="Lipzen A."/>
            <person name="Chen C."/>
            <person name="Yan M."/>
            <person name="Daum C."/>
            <person name="Ng V."/>
            <person name="Clum A."/>
            <person name="Steindorff A."/>
            <person name="Ohm R.A."/>
            <person name="Martin F."/>
            <person name="Silar P."/>
            <person name="Natvig D.O."/>
            <person name="Lalanne C."/>
            <person name="Gautier V."/>
            <person name="Ament-Velasquez S.L."/>
            <person name="Kruys A."/>
            <person name="Hutchinson M.I."/>
            <person name="Powell A.J."/>
            <person name="Barry K."/>
            <person name="Miller A.N."/>
            <person name="Grigoriev I.V."/>
            <person name="Debuchy R."/>
            <person name="Gladieux P."/>
            <person name="Hiltunen Thoren M."/>
            <person name="Johannesson H."/>
        </authorList>
    </citation>
    <scope>NUCLEOTIDE SEQUENCE</scope>
    <source>
        <strain evidence="2">CBS 955.72</strain>
    </source>
</reference>
<feature type="region of interest" description="Disordered" evidence="1">
    <location>
        <begin position="179"/>
        <end position="216"/>
    </location>
</feature>
<feature type="compositionally biased region" description="Polar residues" evidence="1">
    <location>
        <begin position="267"/>
        <end position="283"/>
    </location>
</feature>
<evidence type="ECO:0000313" key="2">
    <source>
        <dbReference type="EMBL" id="KAK3350129.1"/>
    </source>
</evidence>
<comment type="caution">
    <text evidence="2">The sequence shown here is derived from an EMBL/GenBank/DDBJ whole genome shotgun (WGS) entry which is preliminary data.</text>
</comment>
<sequence length="417" mass="45685">MAVCADLRALNITMDNGLRSHDAGFAPGQGRASFPMAPPSNKFIARSLSNPRNFYSNSPPPGLSSTPQNMYTSNAANFPHQMVPERPLSQPMDSPGNSISRRPSWSPGLQPPRPATAIGIPGVLGEGIYKLSRIGSTTRKRRVNKSWRIPSLGSPGFYTVPKHFDRTLGKEDIVMSLGSPLFRDDGPPRPRSQNAIPSLTRDDSRPSEEYEYLRSDYDPIRGQAGELLGPSMRNASMLETASQPTGQKTETPGHVQPTRVSDGLLSSEPSSQHSTDTSWGSRTSHLHPRPTFFDGVAGKHHRVASSQQRVAASTTSQSCGNTFATQPGQILPQNYDTSGMDDALLRVVEINQEGLSKATKLWNDLMERGQKATEAIESSDEAYNIFLKYGEEWAKKLDDIAASTAQKMRKARHRKEA</sequence>
<feature type="compositionally biased region" description="Polar residues" evidence="1">
    <location>
        <begin position="91"/>
        <end position="103"/>
    </location>
</feature>
<feature type="compositionally biased region" description="Basic and acidic residues" evidence="1">
    <location>
        <begin position="200"/>
        <end position="216"/>
    </location>
</feature>
<keyword evidence="3" id="KW-1185">Reference proteome</keyword>
<evidence type="ECO:0000256" key="1">
    <source>
        <dbReference type="SAM" id="MobiDB-lite"/>
    </source>
</evidence>
<reference evidence="2" key="2">
    <citation type="submission" date="2023-06" db="EMBL/GenBank/DDBJ databases">
        <authorList>
            <consortium name="Lawrence Berkeley National Laboratory"/>
            <person name="Haridas S."/>
            <person name="Hensen N."/>
            <person name="Bonometti L."/>
            <person name="Westerberg I."/>
            <person name="Brannstrom I.O."/>
            <person name="Guillou S."/>
            <person name="Cros-Aarteil S."/>
            <person name="Calhoun S."/>
            <person name="Kuo A."/>
            <person name="Mondo S."/>
            <person name="Pangilinan J."/>
            <person name="Riley R."/>
            <person name="Labutti K."/>
            <person name="Andreopoulos B."/>
            <person name="Lipzen A."/>
            <person name="Chen C."/>
            <person name="Yanf M."/>
            <person name="Daum C."/>
            <person name="Ng V."/>
            <person name="Clum A."/>
            <person name="Steindorff A."/>
            <person name="Ohm R."/>
            <person name="Martin F."/>
            <person name="Silar P."/>
            <person name="Natvig D."/>
            <person name="Lalanne C."/>
            <person name="Gautier V."/>
            <person name="Ament-Velasquez S.L."/>
            <person name="Kruys A."/>
            <person name="Hutchinson M.I."/>
            <person name="Powell A.J."/>
            <person name="Barry K."/>
            <person name="Miller A.N."/>
            <person name="Grigoriev I.V."/>
            <person name="Debuchy R."/>
            <person name="Gladieux P."/>
            <person name="Thoren M.H."/>
            <person name="Johannesson H."/>
        </authorList>
    </citation>
    <scope>NUCLEOTIDE SEQUENCE</scope>
    <source>
        <strain evidence="2">CBS 955.72</strain>
    </source>
</reference>
<dbReference type="Proteomes" id="UP001275084">
    <property type="component" value="Unassembled WGS sequence"/>
</dbReference>
<gene>
    <name evidence="2" type="ORF">B0T25DRAFT_260233</name>
</gene>
<organism evidence="2 3">
    <name type="scientific">Lasiosphaeria hispida</name>
    <dbReference type="NCBI Taxonomy" id="260671"/>
    <lineage>
        <taxon>Eukaryota</taxon>
        <taxon>Fungi</taxon>
        <taxon>Dikarya</taxon>
        <taxon>Ascomycota</taxon>
        <taxon>Pezizomycotina</taxon>
        <taxon>Sordariomycetes</taxon>
        <taxon>Sordariomycetidae</taxon>
        <taxon>Sordariales</taxon>
        <taxon>Lasiosphaeriaceae</taxon>
        <taxon>Lasiosphaeria</taxon>
    </lineage>
</organism>
<proteinExistence type="predicted"/>
<accession>A0AAJ0HFZ0</accession>
<feature type="compositionally biased region" description="Polar residues" evidence="1">
    <location>
        <begin position="49"/>
        <end position="76"/>
    </location>
</feature>
<dbReference type="AlphaFoldDB" id="A0AAJ0HFZ0"/>
<feature type="region of interest" description="Disordered" evidence="1">
    <location>
        <begin position="49"/>
        <end position="118"/>
    </location>
</feature>